<reference evidence="1" key="1">
    <citation type="journal article" date="2014" name="Int. J. Syst. Evol. Microbiol.">
        <title>Complete genome sequence of Corynebacterium casei LMG S-19264T (=DSM 44701T), isolated from a smear-ripened cheese.</title>
        <authorList>
            <consortium name="US DOE Joint Genome Institute (JGI-PGF)"/>
            <person name="Walter F."/>
            <person name="Albersmeier A."/>
            <person name="Kalinowski J."/>
            <person name="Ruckert C."/>
        </authorList>
    </citation>
    <scope>NUCLEOTIDE SEQUENCE</scope>
    <source>
        <strain evidence="1">CGMCC 1.15958</strain>
    </source>
</reference>
<evidence type="ECO:0000313" key="1">
    <source>
        <dbReference type="EMBL" id="GGD44901.1"/>
    </source>
</evidence>
<dbReference type="Proteomes" id="UP000609064">
    <property type="component" value="Unassembled WGS sequence"/>
</dbReference>
<organism evidence="1 2">
    <name type="scientific">Emticicia aquatilis</name>
    <dbReference type="NCBI Taxonomy" id="1537369"/>
    <lineage>
        <taxon>Bacteria</taxon>
        <taxon>Pseudomonadati</taxon>
        <taxon>Bacteroidota</taxon>
        <taxon>Cytophagia</taxon>
        <taxon>Cytophagales</taxon>
        <taxon>Leadbetterellaceae</taxon>
        <taxon>Emticicia</taxon>
    </lineage>
</organism>
<reference evidence="1" key="2">
    <citation type="submission" date="2020-09" db="EMBL/GenBank/DDBJ databases">
        <authorList>
            <person name="Sun Q."/>
            <person name="Zhou Y."/>
        </authorList>
    </citation>
    <scope>NUCLEOTIDE SEQUENCE</scope>
    <source>
        <strain evidence="1">CGMCC 1.15958</strain>
    </source>
</reference>
<comment type="caution">
    <text evidence="1">The sequence shown here is derived from an EMBL/GenBank/DDBJ whole genome shotgun (WGS) entry which is preliminary data.</text>
</comment>
<dbReference type="EMBL" id="BMKK01000001">
    <property type="protein sequence ID" value="GGD44901.1"/>
    <property type="molecule type" value="Genomic_DNA"/>
</dbReference>
<sequence>MKPPVRPTFPMFFQSPNGYDFWKIESPEFGHFIRNLKRVNNGYCFQSSDVREGEISLILKDEKMIVITETQYLEAVKEQTRRNSVILLKISEKLV</sequence>
<accession>A0A916YHX0</accession>
<protein>
    <submittedName>
        <fullName evidence="1">Uncharacterized protein</fullName>
    </submittedName>
</protein>
<proteinExistence type="predicted"/>
<gene>
    <name evidence="1" type="ORF">GCM10011514_06150</name>
</gene>
<dbReference type="AlphaFoldDB" id="A0A916YHX0"/>
<dbReference type="RefSeq" id="WP_188764544.1">
    <property type="nucleotide sequence ID" value="NZ_BMKK01000001.1"/>
</dbReference>
<evidence type="ECO:0000313" key="2">
    <source>
        <dbReference type="Proteomes" id="UP000609064"/>
    </source>
</evidence>
<name>A0A916YHX0_9BACT</name>
<keyword evidence="2" id="KW-1185">Reference proteome</keyword>